<dbReference type="EMBL" id="PNEN01000106">
    <property type="protein sequence ID" value="PPJ61187.1"/>
    <property type="molecule type" value="Genomic_DNA"/>
</dbReference>
<gene>
    <name evidence="2" type="ORF">CBER1_10760</name>
</gene>
<reference evidence="3" key="1">
    <citation type="journal article" date="2017" name="bioRxiv">
        <title>Conservation of a gene cluster reveals novel cercosporin biosynthetic mechanisms and extends production to the genus Colletotrichum.</title>
        <authorList>
            <person name="de Jonge R."/>
            <person name="Ebert M.K."/>
            <person name="Huitt-Roehl C.R."/>
            <person name="Pal P."/>
            <person name="Suttle J.C."/>
            <person name="Spanner R.E."/>
            <person name="Neubauer J.D."/>
            <person name="Jurick W.M.II."/>
            <person name="Stott K.A."/>
            <person name="Secor G.A."/>
            <person name="Thomma B.P.H.J."/>
            <person name="Van de Peer Y."/>
            <person name="Townsend C.A."/>
            <person name="Bolton M.D."/>
        </authorList>
    </citation>
    <scope>NUCLEOTIDE SEQUENCE [LARGE SCALE GENOMIC DNA]</scope>
    <source>
        <strain evidence="3">CBS538.71</strain>
    </source>
</reference>
<protein>
    <recommendedName>
        <fullName evidence="4">Myb-like domain-containing protein</fullName>
    </recommendedName>
</protein>
<evidence type="ECO:0008006" key="4">
    <source>
        <dbReference type="Google" id="ProtNLM"/>
    </source>
</evidence>
<dbReference type="OrthoDB" id="3649715at2759"/>
<name>A0A2S6CNA6_9PEZI</name>
<keyword evidence="3" id="KW-1185">Reference proteome</keyword>
<evidence type="ECO:0000313" key="2">
    <source>
        <dbReference type="EMBL" id="PPJ61187.1"/>
    </source>
</evidence>
<feature type="compositionally biased region" description="Basic and acidic residues" evidence="1">
    <location>
        <begin position="123"/>
        <end position="134"/>
    </location>
</feature>
<evidence type="ECO:0000256" key="1">
    <source>
        <dbReference type="SAM" id="MobiDB-lite"/>
    </source>
</evidence>
<organism evidence="2 3">
    <name type="scientific">Cercospora berteroae</name>
    <dbReference type="NCBI Taxonomy" id="357750"/>
    <lineage>
        <taxon>Eukaryota</taxon>
        <taxon>Fungi</taxon>
        <taxon>Dikarya</taxon>
        <taxon>Ascomycota</taxon>
        <taxon>Pezizomycotina</taxon>
        <taxon>Dothideomycetes</taxon>
        <taxon>Dothideomycetidae</taxon>
        <taxon>Mycosphaerellales</taxon>
        <taxon>Mycosphaerellaceae</taxon>
        <taxon>Cercospora</taxon>
    </lineage>
</organism>
<dbReference type="Proteomes" id="UP000237631">
    <property type="component" value="Unassembled WGS sequence"/>
</dbReference>
<comment type="caution">
    <text evidence="2">The sequence shown here is derived from an EMBL/GenBank/DDBJ whole genome shotgun (WGS) entry which is preliminary data.</text>
</comment>
<feature type="region of interest" description="Disordered" evidence="1">
    <location>
        <begin position="63"/>
        <end position="134"/>
    </location>
</feature>
<evidence type="ECO:0000313" key="3">
    <source>
        <dbReference type="Proteomes" id="UP000237631"/>
    </source>
</evidence>
<proteinExistence type="predicted"/>
<feature type="compositionally biased region" description="Low complexity" evidence="1">
    <location>
        <begin position="82"/>
        <end position="97"/>
    </location>
</feature>
<dbReference type="AlphaFoldDB" id="A0A2S6CNA6"/>
<sequence length="134" mass="14134">MPPAKVVWDDASRKQLLLAFIHLAAPANPKWDKVAALLNNGCTGEAARQQVMIMRNKAKAEFGETGDVGEGGGSGEHKPKAGAKAGNGCAKKANGEGTVKSGGKRKASMMTEAAAEEVDEEESNKRVKEEEDQI</sequence>
<accession>A0A2S6CNA6</accession>